<keyword evidence="3" id="KW-0804">Transcription</keyword>
<evidence type="ECO:0000313" key="5">
    <source>
        <dbReference type="EMBL" id="SMH32760.1"/>
    </source>
</evidence>
<evidence type="ECO:0000256" key="3">
    <source>
        <dbReference type="ARBA" id="ARBA00023163"/>
    </source>
</evidence>
<dbReference type="InterPro" id="IPR018062">
    <property type="entry name" value="HTH_AraC-typ_CS"/>
</dbReference>
<dbReference type="PROSITE" id="PS01124">
    <property type="entry name" value="HTH_ARAC_FAMILY_2"/>
    <property type="match status" value="1"/>
</dbReference>
<dbReference type="InterPro" id="IPR035418">
    <property type="entry name" value="AraC-bd_2"/>
</dbReference>
<dbReference type="Pfam" id="PF14525">
    <property type="entry name" value="AraC_binding_2"/>
    <property type="match status" value="1"/>
</dbReference>
<accession>A0A1X7N5Y3</accession>
<name>A0A1X7N5Y3_9HYPH</name>
<dbReference type="GO" id="GO:0003700">
    <property type="term" value="F:DNA-binding transcription factor activity"/>
    <property type="evidence" value="ECO:0007669"/>
    <property type="project" value="InterPro"/>
</dbReference>
<protein>
    <submittedName>
        <fullName evidence="5">AraC-type DNA-binding protein</fullName>
    </submittedName>
</protein>
<dbReference type="PANTHER" id="PTHR46796:SF6">
    <property type="entry name" value="ARAC SUBFAMILY"/>
    <property type="match status" value="1"/>
</dbReference>
<dbReference type="Pfam" id="PF12833">
    <property type="entry name" value="HTH_18"/>
    <property type="match status" value="1"/>
</dbReference>
<dbReference type="Proteomes" id="UP000193083">
    <property type="component" value="Unassembled WGS sequence"/>
</dbReference>
<evidence type="ECO:0000259" key="4">
    <source>
        <dbReference type="PROSITE" id="PS01124"/>
    </source>
</evidence>
<evidence type="ECO:0000256" key="1">
    <source>
        <dbReference type="ARBA" id="ARBA00023015"/>
    </source>
</evidence>
<dbReference type="GO" id="GO:0043565">
    <property type="term" value="F:sequence-specific DNA binding"/>
    <property type="evidence" value="ECO:0007669"/>
    <property type="project" value="InterPro"/>
</dbReference>
<dbReference type="SMART" id="SM00342">
    <property type="entry name" value="HTH_ARAC"/>
    <property type="match status" value="1"/>
</dbReference>
<dbReference type="InterPro" id="IPR018060">
    <property type="entry name" value="HTH_AraC"/>
</dbReference>
<keyword evidence="2 5" id="KW-0238">DNA-binding</keyword>
<dbReference type="AlphaFoldDB" id="A0A1X7N5Y3"/>
<dbReference type="EMBL" id="FXBL01000004">
    <property type="protein sequence ID" value="SMH32760.1"/>
    <property type="molecule type" value="Genomic_DNA"/>
</dbReference>
<keyword evidence="1" id="KW-0805">Transcription regulation</keyword>
<dbReference type="PRINTS" id="PR00032">
    <property type="entry name" value="HTHARAC"/>
</dbReference>
<evidence type="ECO:0000256" key="2">
    <source>
        <dbReference type="ARBA" id="ARBA00023125"/>
    </source>
</evidence>
<feature type="domain" description="HTH araC/xylS-type" evidence="4">
    <location>
        <begin position="187"/>
        <end position="288"/>
    </location>
</feature>
<evidence type="ECO:0000313" key="6">
    <source>
        <dbReference type="Proteomes" id="UP000193083"/>
    </source>
</evidence>
<sequence>MISTSLRVSVPHQVHRSPKLPVTMLGNVELVTLTLEKAQSVEQLAELAYTRADRFLLLLVENGAIAVKHRGRRFTLERSQYVLLDCAHSLEFTASGEYSILGIFIPASLLQARLRHVPALIAQPITCSGSPWRIASNQLKLLLSEIRHIPMPMAYGYGSQVIELVSIAVEADTQSTIDPSGRHAIFRRCAAYVKANAADPALGPNKIADAMGISVRYLHKIFHESDETVCEFMRTNRLEVARKELADPQKAHVQIREIAYRVGFRSQAHFAAAFKQRYGLSATEWRRAAGRELAG</sequence>
<reference evidence="5 6" key="1">
    <citation type="submission" date="2017-04" db="EMBL/GenBank/DDBJ databases">
        <authorList>
            <person name="Afonso C.L."/>
            <person name="Miller P.J."/>
            <person name="Scott M.A."/>
            <person name="Spackman E."/>
            <person name="Goraichik I."/>
            <person name="Dimitrov K.M."/>
            <person name="Suarez D.L."/>
            <person name="Swayne D.E."/>
        </authorList>
    </citation>
    <scope>NUCLEOTIDE SEQUENCE [LARGE SCALE GENOMIC DNA]</scope>
    <source>
        <strain evidence="5 6">B5P</strain>
    </source>
</reference>
<proteinExistence type="predicted"/>
<dbReference type="PROSITE" id="PS00041">
    <property type="entry name" value="HTH_ARAC_FAMILY_1"/>
    <property type="match status" value="1"/>
</dbReference>
<dbReference type="InterPro" id="IPR020449">
    <property type="entry name" value="Tscrpt_reg_AraC-type_HTH"/>
</dbReference>
<dbReference type="InterPro" id="IPR050204">
    <property type="entry name" value="AraC_XylS_family_regulators"/>
</dbReference>
<keyword evidence="6" id="KW-1185">Reference proteome</keyword>
<dbReference type="InterPro" id="IPR009057">
    <property type="entry name" value="Homeodomain-like_sf"/>
</dbReference>
<dbReference type="PANTHER" id="PTHR46796">
    <property type="entry name" value="HTH-TYPE TRANSCRIPTIONAL ACTIVATOR RHAS-RELATED"/>
    <property type="match status" value="1"/>
</dbReference>
<dbReference type="SUPFAM" id="SSF46689">
    <property type="entry name" value="Homeodomain-like"/>
    <property type="match status" value="1"/>
</dbReference>
<organism evidence="5 6">
    <name type="scientific">Mesorhizobium australicum</name>
    <dbReference type="NCBI Taxonomy" id="536018"/>
    <lineage>
        <taxon>Bacteria</taxon>
        <taxon>Pseudomonadati</taxon>
        <taxon>Pseudomonadota</taxon>
        <taxon>Alphaproteobacteria</taxon>
        <taxon>Hyphomicrobiales</taxon>
        <taxon>Phyllobacteriaceae</taxon>
        <taxon>Mesorhizobium</taxon>
    </lineage>
</organism>
<gene>
    <name evidence="5" type="ORF">SAMN02982922_1327</name>
</gene>
<dbReference type="Gene3D" id="1.10.10.60">
    <property type="entry name" value="Homeodomain-like"/>
    <property type="match status" value="1"/>
</dbReference>